<dbReference type="RefSeq" id="WP_188433519.1">
    <property type="nucleotide sequence ID" value="NZ_BMEX01000021.1"/>
</dbReference>
<proteinExistence type="predicted"/>
<keyword evidence="3" id="KW-1185">Reference proteome</keyword>
<protein>
    <recommendedName>
        <fullName evidence="1">Tail spike domain-containing protein</fullName>
    </recommendedName>
</protein>
<dbReference type="Proteomes" id="UP000617979">
    <property type="component" value="Unassembled WGS sequence"/>
</dbReference>
<comment type="caution">
    <text evidence="2">The sequence shown here is derived from an EMBL/GenBank/DDBJ whole genome shotgun (WGS) entry which is preliminary data.</text>
</comment>
<dbReference type="NCBIfam" id="TIGR01665">
    <property type="entry name" value="put_anti_recept"/>
    <property type="match status" value="1"/>
</dbReference>
<dbReference type="Pfam" id="PF06605">
    <property type="entry name" value="Prophage_tail"/>
    <property type="match status" value="1"/>
</dbReference>
<dbReference type="InterPro" id="IPR007119">
    <property type="entry name" value="Phage_tail_spike_N"/>
</dbReference>
<feature type="domain" description="Tail spike" evidence="1">
    <location>
        <begin position="121"/>
        <end position="408"/>
    </location>
</feature>
<evidence type="ECO:0000259" key="1">
    <source>
        <dbReference type="Pfam" id="PF06605"/>
    </source>
</evidence>
<sequence>MPRRHEAQQIPTQPDDRAATIIILDRDERRVATLGGRGAPVYDPIFRDAENEAISLTFRTKSDTEEAKHLKQRNFVAVEDPWEPGVFRLLEIVEVDQVSGEGEPQLEIVCDDQALIELSGDYVDDIRLYDTTPDDALSRVLGAGESRWKVGTVNLTGSGHTNIYHESVVEGLKKLSEAWGGIFRFRVTISGSRIAGRYIDWLDPARWEDFTGVRWETGKNLRSMRKTVISSDVATAIYPYGKGEEIEGEPEEPDADPAYGRRIDISEVEWKVENGDPVDKPKGQKWIGDPEALQRWGYRNGSGDLRHIFHTEIFEDEEDPGNLAKLGWEKLRTLTQEWATYEAEVVDRSRDPRYAHETTKVGTAGILIDDNFNPPVEVKARVIAAEVDLNNKRNLKITLGSFIPGVLDSVRRVEREVERKVSRGDSITLLDTTVRNLKDRLRSTVGYHYQSETLGDLWCDGPYGDPETTSYLQIKGGMMAIADRWDSVAGEPDWRAFGTGSGFSADLITAGTLNAELINVESVSEDGDRLIRMTDGTLNTYFNGNLTMQAGGYGLDIYDDDVAHPNPDYKIAGTLALNAYPAAGDPPGVASLRGVGIGTFKDHIKLSKLNSERYETWTGLEVNFTEKFAWLGHNITYFGERRGPTQIDASLYRQPGDSSATEPAVRLKANNAAYLFISEKRGLNSAGETTYFTVYHFRGYMWNGSSWEDDTLMEMFLGADTRGVVLRVRDSDGGWRYLAGSGNVPGGSGWSV</sequence>
<accession>A0ABQ1H2Y5</accession>
<name>A0ABQ1H2Y5_9BACL</name>
<dbReference type="InterPro" id="IPR010572">
    <property type="entry name" value="Tail_dom"/>
</dbReference>
<organism evidence="2 3">
    <name type="scientific">Kroppenstedtia guangzhouensis</name>
    <dbReference type="NCBI Taxonomy" id="1274356"/>
    <lineage>
        <taxon>Bacteria</taxon>
        <taxon>Bacillati</taxon>
        <taxon>Bacillota</taxon>
        <taxon>Bacilli</taxon>
        <taxon>Bacillales</taxon>
        <taxon>Thermoactinomycetaceae</taxon>
        <taxon>Kroppenstedtia</taxon>
    </lineage>
</organism>
<gene>
    <name evidence="2" type="ORF">GCM10007416_31980</name>
</gene>
<evidence type="ECO:0000313" key="3">
    <source>
        <dbReference type="Proteomes" id="UP000617979"/>
    </source>
</evidence>
<dbReference type="EMBL" id="BMEX01000021">
    <property type="protein sequence ID" value="GGA56397.1"/>
    <property type="molecule type" value="Genomic_DNA"/>
</dbReference>
<evidence type="ECO:0000313" key="2">
    <source>
        <dbReference type="EMBL" id="GGA56397.1"/>
    </source>
</evidence>
<reference evidence="3" key="1">
    <citation type="journal article" date="2019" name="Int. J. Syst. Evol. Microbiol.">
        <title>The Global Catalogue of Microorganisms (GCM) 10K type strain sequencing project: providing services to taxonomists for standard genome sequencing and annotation.</title>
        <authorList>
            <consortium name="The Broad Institute Genomics Platform"/>
            <consortium name="The Broad Institute Genome Sequencing Center for Infectious Disease"/>
            <person name="Wu L."/>
            <person name="Ma J."/>
        </authorList>
    </citation>
    <scope>NUCLEOTIDE SEQUENCE [LARGE SCALE GENOMIC DNA]</scope>
    <source>
        <strain evidence="3">CGMCC 1.12404</strain>
    </source>
</reference>